<evidence type="ECO:0000259" key="1">
    <source>
        <dbReference type="Pfam" id="PF01814"/>
    </source>
</evidence>
<dbReference type="Gene3D" id="1.20.120.520">
    <property type="entry name" value="nmb1532 protein domain like"/>
    <property type="match status" value="1"/>
</dbReference>
<geneLocation type="plasmid" evidence="3">
    <name>prsp8c3c</name>
</geneLocation>
<dbReference type="RefSeq" id="WP_074064633.1">
    <property type="nucleotide sequence ID" value="NZ_CP017244.1"/>
</dbReference>
<evidence type="ECO:0000313" key="3">
    <source>
        <dbReference type="Proteomes" id="UP000185109"/>
    </source>
</evidence>
<accession>A0A1L5PFH9</accession>
<dbReference type="Proteomes" id="UP000185109">
    <property type="component" value="Plasmid pRsp8C3c"/>
</dbReference>
<organism evidence="2 3">
    <name type="scientific">Rhizobium etli 8C-3</name>
    <dbReference type="NCBI Taxonomy" id="538025"/>
    <lineage>
        <taxon>Bacteria</taxon>
        <taxon>Pseudomonadati</taxon>
        <taxon>Pseudomonadota</taxon>
        <taxon>Alphaproteobacteria</taxon>
        <taxon>Hyphomicrobiales</taxon>
        <taxon>Rhizobiaceae</taxon>
        <taxon>Rhizobium/Agrobacterium group</taxon>
        <taxon>Rhizobium</taxon>
    </lineage>
</organism>
<gene>
    <name evidence="2" type="ORF">AM571_PC01085</name>
</gene>
<dbReference type="Pfam" id="PF01814">
    <property type="entry name" value="Hemerythrin"/>
    <property type="match status" value="1"/>
</dbReference>
<dbReference type="AlphaFoldDB" id="A0A1L5PFH9"/>
<dbReference type="InterPro" id="IPR012312">
    <property type="entry name" value="Hemerythrin-like"/>
</dbReference>
<protein>
    <recommendedName>
        <fullName evidence="1">Hemerythrin-like domain-containing protein</fullName>
    </recommendedName>
</protein>
<dbReference type="EMBL" id="CP017244">
    <property type="protein sequence ID" value="APO78820.1"/>
    <property type="molecule type" value="Genomic_DNA"/>
</dbReference>
<name>A0A1L5PFH9_RHIET</name>
<evidence type="ECO:0000313" key="2">
    <source>
        <dbReference type="EMBL" id="APO78820.1"/>
    </source>
</evidence>
<feature type="domain" description="Hemerythrin-like" evidence="1">
    <location>
        <begin position="40"/>
        <end position="140"/>
    </location>
</feature>
<keyword evidence="2" id="KW-0614">Plasmid</keyword>
<sequence>MNMMARTGDFAELEENYRELLSWCAVLEAVADFLPCRIDQQVCEQICSRLVPVLETTQALEERLVFPRMESCLFYENAAVAIARRRDDHHRDRIAAEEVVLTLGELKTGGSRMSWDAIGYMLRSFFCCMRRHIIAEQEVLRMLKNAKLAR</sequence>
<proteinExistence type="predicted"/>
<reference evidence="2 3" key="1">
    <citation type="submission" date="2016-09" db="EMBL/GenBank/DDBJ databases">
        <title>The complete genome sequences of Rhizobium gallicum, symbiovars gallicum and phaseoli, symbionts associated to common bean (Phaseolus vulgaris).</title>
        <authorList>
            <person name="Bustos P."/>
            <person name="Santamaria R.I."/>
            <person name="Perez-Carrascal O.M."/>
            <person name="Juarez S."/>
            <person name="Lozano L."/>
            <person name="Martinez-Flores I."/>
            <person name="Martinez-Romero E."/>
            <person name="Cevallos M."/>
            <person name="Romero D."/>
            <person name="Davila G."/>
            <person name="Gonzalez V."/>
        </authorList>
    </citation>
    <scope>NUCLEOTIDE SEQUENCE [LARGE SCALE GENOMIC DNA]</scope>
    <source>
        <strain evidence="2 3">8C-3</strain>
        <plasmid evidence="3">Plasmid prsp8c3c</plasmid>
    </source>
</reference>